<protein>
    <submittedName>
        <fullName evidence="2">Uncharacterized protein</fullName>
    </submittedName>
</protein>
<evidence type="ECO:0000313" key="2">
    <source>
        <dbReference type="EMBL" id="KAF2648018.1"/>
    </source>
</evidence>
<keyword evidence="3" id="KW-1185">Reference proteome</keyword>
<proteinExistence type="predicted"/>
<dbReference type="Proteomes" id="UP000799324">
    <property type="component" value="Unassembled WGS sequence"/>
</dbReference>
<reference evidence="2" key="1">
    <citation type="journal article" date="2020" name="Stud. Mycol.">
        <title>101 Dothideomycetes genomes: a test case for predicting lifestyles and emergence of pathogens.</title>
        <authorList>
            <person name="Haridas S."/>
            <person name="Albert R."/>
            <person name="Binder M."/>
            <person name="Bloem J."/>
            <person name="Labutti K."/>
            <person name="Salamov A."/>
            <person name="Andreopoulos B."/>
            <person name="Baker S."/>
            <person name="Barry K."/>
            <person name="Bills G."/>
            <person name="Bluhm B."/>
            <person name="Cannon C."/>
            <person name="Castanera R."/>
            <person name="Culley D."/>
            <person name="Daum C."/>
            <person name="Ezra D."/>
            <person name="Gonzalez J."/>
            <person name="Henrissat B."/>
            <person name="Kuo A."/>
            <person name="Liang C."/>
            <person name="Lipzen A."/>
            <person name="Lutzoni F."/>
            <person name="Magnuson J."/>
            <person name="Mondo S."/>
            <person name="Nolan M."/>
            <person name="Ohm R."/>
            <person name="Pangilinan J."/>
            <person name="Park H.-J."/>
            <person name="Ramirez L."/>
            <person name="Alfaro M."/>
            <person name="Sun H."/>
            <person name="Tritt A."/>
            <person name="Yoshinaga Y."/>
            <person name="Zwiers L.-H."/>
            <person name="Turgeon B."/>
            <person name="Goodwin S."/>
            <person name="Spatafora J."/>
            <person name="Crous P."/>
            <person name="Grigoriev I."/>
        </authorList>
    </citation>
    <scope>NUCLEOTIDE SEQUENCE</scope>
    <source>
        <strain evidence="2">CBS 122681</strain>
    </source>
</reference>
<feature type="region of interest" description="Disordered" evidence="1">
    <location>
        <begin position="48"/>
        <end position="106"/>
    </location>
</feature>
<accession>A0A6A6SNT2</accession>
<feature type="compositionally biased region" description="Polar residues" evidence="1">
    <location>
        <begin position="67"/>
        <end position="76"/>
    </location>
</feature>
<dbReference type="AlphaFoldDB" id="A0A6A6SNT2"/>
<evidence type="ECO:0000256" key="1">
    <source>
        <dbReference type="SAM" id="MobiDB-lite"/>
    </source>
</evidence>
<evidence type="ECO:0000313" key="3">
    <source>
        <dbReference type="Proteomes" id="UP000799324"/>
    </source>
</evidence>
<name>A0A6A6SNT2_9PLEO</name>
<sequence length="106" mass="11140">MHNTQTAATPGRSNAIDHRNLFRNALEETKDFVPGALSHTTAIYSTTETNAAAQDIEDKSADAAKTGNATNEPTSASRDDDTATGENGRPPASTARVIDLDDARPG</sequence>
<gene>
    <name evidence="2" type="ORF">K491DRAFT_722940</name>
</gene>
<dbReference type="EMBL" id="MU004564">
    <property type="protein sequence ID" value="KAF2648018.1"/>
    <property type="molecule type" value="Genomic_DNA"/>
</dbReference>
<organism evidence="2 3">
    <name type="scientific">Lophiostoma macrostomum CBS 122681</name>
    <dbReference type="NCBI Taxonomy" id="1314788"/>
    <lineage>
        <taxon>Eukaryota</taxon>
        <taxon>Fungi</taxon>
        <taxon>Dikarya</taxon>
        <taxon>Ascomycota</taxon>
        <taxon>Pezizomycotina</taxon>
        <taxon>Dothideomycetes</taxon>
        <taxon>Pleosporomycetidae</taxon>
        <taxon>Pleosporales</taxon>
        <taxon>Lophiostomataceae</taxon>
        <taxon>Lophiostoma</taxon>
    </lineage>
</organism>